<gene>
    <name evidence="17" type="ordered locus">M5M_07780</name>
</gene>
<protein>
    <submittedName>
        <fullName evidence="17">Tonb-dependent receptor</fullName>
    </submittedName>
</protein>
<feature type="domain" description="TonB-dependent receptor-like beta-barrel" evidence="15">
    <location>
        <begin position="267"/>
        <end position="748"/>
    </location>
</feature>
<dbReference type="PANTHER" id="PTHR32552:SF81">
    <property type="entry name" value="TONB-DEPENDENT OUTER MEMBRANE RECEPTOR"/>
    <property type="match status" value="1"/>
</dbReference>
<name>K4KXU9_SIMAS</name>
<feature type="region of interest" description="Disordered" evidence="13">
    <location>
        <begin position="226"/>
        <end position="247"/>
    </location>
</feature>
<evidence type="ECO:0000256" key="5">
    <source>
        <dbReference type="ARBA" id="ARBA00022692"/>
    </source>
</evidence>
<organism evidence="17 18">
    <name type="scientific">Simiduia agarivorans (strain DSM 21679 / JCM 13881 / BCRC 17597 / SA1)</name>
    <dbReference type="NCBI Taxonomy" id="1117647"/>
    <lineage>
        <taxon>Bacteria</taxon>
        <taxon>Pseudomonadati</taxon>
        <taxon>Pseudomonadota</taxon>
        <taxon>Gammaproteobacteria</taxon>
        <taxon>Cellvibrionales</taxon>
        <taxon>Cellvibrionaceae</taxon>
        <taxon>Simiduia</taxon>
    </lineage>
</organism>
<dbReference type="Proteomes" id="UP000000466">
    <property type="component" value="Chromosome"/>
</dbReference>
<evidence type="ECO:0000259" key="16">
    <source>
        <dbReference type="Pfam" id="PF07715"/>
    </source>
</evidence>
<keyword evidence="3 11" id="KW-1134">Transmembrane beta strand</keyword>
<dbReference type="AlphaFoldDB" id="K4KXU9"/>
<dbReference type="SUPFAM" id="SSF56935">
    <property type="entry name" value="Porins"/>
    <property type="match status" value="1"/>
</dbReference>
<dbReference type="PANTHER" id="PTHR32552">
    <property type="entry name" value="FERRICHROME IRON RECEPTOR-RELATED"/>
    <property type="match status" value="1"/>
</dbReference>
<keyword evidence="6" id="KW-0408">Iron</keyword>
<evidence type="ECO:0000256" key="4">
    <source>
        <dbReference type="ARBA" id="ARBA00022496"/>
    </source>
</evidence>
<dbReference type="KEGG" id="saga:M5M_07780"/>
<evidence type="ECO:0000256" key="8">
    <source>
        <dbReference type="ARBA" id="ARBA00023077"/>
    </source>
</evidence>
<dbReference type="PROSITE" id="PS52016">
    <property type="entry name" value="TONB_DEPENDENT_REC_3"/>
    <property type="match status" value="1"/>
</dbReference>
<keyword evidence="5 11" id="KW-0812">Transmembrane</keyword>
<dbReference type="Gene3D" id="2.40.170.20">
    <property type="entry name" value="TonB-dependent receptor, beta-barrel domain"/>
    <property type="match status" value="1"/>
</dbReference>
<evidence type="ECO:0000256" key="11">
    <source>
        <dbReference type="PROSITE-ProRule" id="PRU01360"/>
    </source>
</evidence>
<keyword evidence="2 11" id="KW-0813">Transport</keyword>
<proteinExistence type="inferred from homology"/>
<dbReference type="InterPro" id="IPR039426">
    <property type="entry name" value="TonB-dep_rcpt-like"/>
</dbReference>
<feature type="signal peptide" evidence="14">
    <location>
        <begin position="1"/>
        <end position="26"/>
    </location>
</feature>
<evidence type="ECO:0000256" key="14">
    <source>
        <dbReference type="SAM" id="SignalP"/>
    </source>
</evidence>
<keyword evidence="18" id="KW-1185">Reference proteome</keyword>
<comment type="similarity">
    <text evidence="11 12">Belongs to the TonB-dependent receptor family.</text>
</comment>
<dbReference type="RefSeq" id="WP_015046920.1">
    <property type="nucleotide sequence ID" value="NC_018868.3"/>
</dbReference>
<evidence type="ECO:0000256" key="2">
    <source>
        <dbReference type="ARBA" id="ARBA00022448"/>
    </source>
</evidence>
<sequence>MRPFTKHPLSLLISASVLALSLPALAQDDAEDKELLEEITVTATKRAASVADIPFNISAIGEKELRKRNITDLKALLQDSVEISAPANSARVADSVTVRGLNVSPVNQNNLEFFVRSTLAYYLDETPLPNIGYRIKDIARVETLLGPQGTLYGSGSLGGTIRYITNQPEFDEFTADFNTGLYQTAGGGLSSDTDIVVNLPLSENLALRGSLAYLDEAGYTDRVISPSFRDGQNGNPPAWTNPNGSDRSVYENDDYQRATTGKLALAWKINDDAKLTLTHATQNQLAHGSRGGTLDPDAAEDTFQYDMDTVVGRYEEFSDRSFDLTSVDLEWALGFADLASSTSYFKDSREGQANYGIGFVYYGDWGWSGLTPENTSESPYMLFDNTYSGLSHETRLVSNNEGPLNWVGGIYYTEQKRNLTFSERFPTLDQVGGIDRDAVGGDVDEGYSEDINSNYKELAVFGELTYAITDKWDVTGGIRVFNYSDEADPQITDYAFGLVDTKGAIENKESGKRFYKLNTSYDLTDDMMLYATASQGFRRGGTNGFKDLGGNTVADTTQNYEPDSVDNYELGIKGNLFDDKLYVQTNVYRINWKNTQTYFSQDVNFFPLNGTVNGPDAVSKGWEFSSRLSVTDHISLTYGTATTQAEWAETKEVCTYSDGSECRTWEKGGKLGGAPKWRHKLGVNFDTTLDNGLGLSASLRGSYTSKIQSDRADSPDEEVYEYDAYTLWHANAGVSSDNWDAGLWIQNLANERAEVSYQSENYVGDRLITTMPRTVGVNFSYHW</sequence>
<dbReference type="InterPro" id="IPR012910">
    <property type="entry name" value="Plug_dom"/>
</dbReference>
<evidence type="ECO:0000256" key="7">
    <source>
        <dbReference type="ARBA" id="ARBA00023065"/>
    </source>
</evidence>
<dbReference type="InterPro" id="IPR036942">
    <property type="entry name" value="Beta-barrel_TonB_sf"/>
</dbReference>
<keyword evidence="17" id="KW-0675">Receptor</keyword>
<dbReference type="Pfam" id="PF00593">
    <property type="entry name" value="TonB_dep_Rec_b-barrel"/>
    <property type="match status" value="1"/>
</dbReference>
<dbReference type="EMBL" id="CP003746">
    <property type="protein sequence ID" value="AFU98747.1"/>
    <property type="molecule type" value="Genomic_DNA"/>
</dbReference>
<feature type="domain" description="TonB-dependent receptor plug" evidence="16">
    <location>
        <begin position="50"/>
        <end position="160"/>
    </location>
</feature>
<dbReference type="GO" id="GO:0009279">
    <property type="term" value="C:cell outer membrane"/>
    <property type="evidence" value="ECO:0007669"/>
    <property type="project" value="UniProtKB-SubCell"/>
</dbReference>
<feature type="chain" id="PRO_5003880947" evidence="14">
    <location>
        <begin position="27"/>
        <end position="783"/>
    </location>
</feature>
<evidence type="ECO:0000256" key="9">
    <source>
        <dbReference type="ARBA" id="ARBA00023136"/>
    </source>
</evidence>
<evidence type="ECO:0000256" key="12">
    <source>
        <dbReference type="RuleBase" id="RU003357"/>
    </source>
</evidence>
<keyword evidence="4" id="KW-0410">Iron transport</keyword>
<dbReference type="InterPro" id="IPR000531">
    <property type="entry name" value="Beta-barrel_TonB"/>
</dbReference>
<feature type="compositionally biased region" description="Polar residues" evidence="13">
    <location>
        <begin position="230"/>
        <end position="246"/>
    </location>
</feature>
<evidence type="ECO:0000259" key="15">
    <source>
        <dbReference type="Pfam" id="PF00593"/>
    </source>
</evidence>
<evidence type="ECO:0000256" key="13">
    <source>
        <dbReference type="SAM" id="MobiDB-lite"/>
    </source>
</evidence>
<keyword evidence="9 11" id="KW-0472">Membrane</keyword>
<dbReference type="Pfam" id="PF07715">
    <property type="entry name" value="Plug"/>
    <property type="match status" value="1"/>
</dbReference>
<evidence type="ECO:0000313" key="17">
    <source>
        <dbReference type="EMBL" id="AFU98747.1"/>
    </source>
</evidence>
<evidence type="ECO:0000256" key="1">
    <source>
        <dbReference type="ARBA" id="ARBA00004571"/>
    </source>
</evidence>
<reference evidence="17 18" key="1">
    <citation type="journal article" date="2013" name="Genome Announc.">
        <title>Complete genome sequence of Simiduia agarivorans SA1(T), a marine bacterium able to degrade a variety of polysaccharides.</title>
        <authorList>
            <person name="Lin S.Y."/>
            <person name="Shieh W.Y."/>
            <person name="Chen J.S."/>
            <person name="Tang S.L."/>
        </authorList>
    </citation>
    <scope>NUCLEOTIDE SEQUENCE [LARGE SCALE GENOMIC DNA]</scope>
    <source>
        <strain evidence="18">DSM 21679 / JCM 13881 / BCRC 17597 / SA1</strain>
    </source>
</reference>
<accession>K4KXU9</accession>
<keyword evidence="7" id="KW-0406">Ion transport</keyword>
<dbReference type="OrthoDB" id="127311at2"/>
<evidence type="ECO:0000256" key="10">
    <source>
        <dbReference type="ARBA" id="ARBA00023237"/>
    </source>
</evidence>
<comment type="subcellular location">
    <subcellularLocation>
        <location evidence="1 11">Cell outer membrane</location>
        <topology evidence="1 11">Multi-pass membrane protein</topology>
    </subcellularLocation>
</comment>
<evidence type="ECO:0000256" key="6">
    <source>
        <dbReference type="ARBA" id="ARBA00023004"/>
    </source>
</evidence>
<dbReference type="STRING" id="1117647.M5M_07780"/>
<dbReference type="HOGENOM" id="CLU_008287_15_1_6"/>
<evidence type="ECO:0000313" key="18">
    <source>
        <dbReference type="Proteomes" id="UP000000466"/>
    </source>
</evidence>
<dbReference type="eggNOG" id="COG4771">
    <property type="taxonomic scope" value="Bacteria"/>
</dbReference>
<dbReference type="GO" id="GO:0006826">
    <property type="term" value="P:iron ion transport"/>
    <property type="evidence" value="ECO:0007669"/>
    <property type="project" value="UniProtKB-KW"/>
</dbReference>
<keyword evidence="10 11" id="KW-0998">Cell outer membrane</keyword>
<evidence type="ECO:0000256" key="3">
    <source>
        <dbReference type="ARBA" id="ARBA00022452"/>
    </source>
</evidence>
<keyword evidence="8 12" id="KW-0798">TonB box</keyword>
<keyword evidence="14" id="KW-0732">Signal</keyword>